<feature type="non-terminal residue" evidence="4">
    <location>
        <position position="302"/>
    </location>
</feature>
<dbReference type="EMBL" id="CAUEEQ010011958">
    <property type="protein sequence ID" value="CAJ0935950.1"/>
    <property type="molecule type" value="Genomic_DNA"/>
</dbReference>
<dbReference type="SMART" id="SM00198">
    <property type="entry name" value="SCP"/>
    <property type="match status" value="1"/>
</dbReference>
<keyword evidence="5" id="KW-1185">Reference proteome</keyword>
<dbReference type="Gene3D" id="3.40.33.10">
    <property type="entry name" value="CAP"/>
    <property type="match status" value="1"/>
</dbReference>
<accession>A0ABN9L8N7</accession>
<dbReference type="InterPro" id="IPR002413">
    <property type="entry name" value="V5_allergen-like"/>
</dbReference>
<sequence length="302" mass="35091">MRYATFAPKSRFNDAKSAISQPMKGADQESDPDETMLPHHERYTTDRHGDTDEVAHELQEEKRDLVHRPQSHNHSIRSCHCCTPARLWKYLFCRLFFFQASDPLARLSTKKPEVQKEIVDLMNKLRREVEPSARNMLEVVWNEEAAQNAERWANQCSFKHSKEEEREITRYPCGENLFMASYNASWEHAMMSFYNERRDFVYGVGPKTKASVVGHYTQLAWATSWELGCAVARCLGKKYEYYYVCQQCPAVHRAKEKGKEEHISSNASEYFNEGMIEAWLISRTNLEINAETALKIVKTVCA</sequence>
<dbReference type="SUPFAM" id="SSF55797">
    <property type="entry name" value="PR-1-like"/>
    <property type="match status" value="1"/>
</dbReference>
<dbReference type="PRINTS" id="PR00837">
    <property type="entry name" value="V5TPXLIKE"/>
</dbReference>
<comment type="similarity">
    <text evidence="1">Belongs to the CRISP family.</text>
</comment>
<comment type="caution">
    <text evidence="4">The sequence shown here is derived from an EMBL/GenBank/DDBJ whole genome shotgun (WGS) entry which is preliminary data.</text>
</comment>
<dbReference type="InterPro" id="IPR035940">
    <property type="entry name" value="CAP_sf"/>
</dbReference>
<feature type="compositionally biased region" description="Basic and acidic residues" evidence="2">
    <location>
        <begin position="36"/>
        <end position="57"/>
    </location>
</feature>
<evidence type="ECO:0000313" key="4">
    <source>
        <dbReference type="EMBL" id="CAJ0935950.1"/>
    </source>
</evidence>
<dbReference type="PROSITE" id="PS01009">
    <property type="entry name" value="CRISP_1"/>
    <property type="match status" value="1"/>
</dbReference>
<dbReference type="Pfam" id="PF00188">
    <property type="entry name" value="CAP"/>
    <property type="match status" value="1"/>
</dbReference>
<dbReference type="PRINTS" id="PR00838">
    <property type="entry name" value="V5ALLERGEN"/>
</dbReference>
<dbReference type="Proteomes" id="UP001176940">
    <property type="component" value="Unassembled WGS sequence"/>
</dbReference>
<organism evidence="4 5">
    <name type="scientific">Ranitomeya imitator</name>
    <name type="common">mimic poison frog</name>
    <dbReference type="NCBI Taxonomy" id="111125"/>
    <lineage>
        <taxon>Eukaryota</taxon>
        <taxon>Metazoa</taxon>
        <taxon>Chordata</taxon>
        <taxon>Craniata</taxon>
        <taxon>Vertebrata</taxon>
        <taxon>Euteleostomi</taxon>
        <taxon>Amphibia</taxon>
        <taxon>Batrachia</taxon>
        <taxon>Anura</taxon>
        <taxon>Neobatrachia</taxon>
        <taxon>Hyloidea</taxon>
        <taxon>Dendrobatidae</taxon>
        <taxon>Dendrobatinae</taxon>
        <taxon>Ranitomeya</taxon>
    </lineage>
</organism>
<reference evidence="4" key="1">
    <citation type="submission" date="2023-07" db="EMBL/GenBank/DDBJ databases">
        <authorList>
            <person name="Stuckert A."/>
        </authorList>
    </citation>
    <scope>NUCLEOTIDE SEQUENCE</scope>
</reference>
<protein>
    <recommendedName>
        <fullName evidence="3">SCP domain-containing protein</fullName>
    </recommendedName>
</protein>
<feature type="region of interest" description="Disordered" evidence="2">
    <location>
        <begin position="1"/>
        <end position="57"/>
    </location>
</feature>
<dbReference type="InterPro" id="IPR014044">
    <property type="entry name" value="CAP_dom"/>
</dbReference>
<feature type="domain" description="SCP" evidence="3">
    <location>
        <begin position="113"/>
        <end position="255"/>
    </location>
</feature>
<evidence type="ECO:0000259" key="3">
    <source>
        <dbReference type="SMART" id="SM00198"/>
    </source>
</evidence>
<name>A0ABN9L8N7_9NEOB</name>
<gene>
    <name evidence="4" type="ORF">RIMI_LOCUS6587585</name>
</gene>
<dbReference type="InterPro" id="IPR001283">
    <property type="entry name" value="CRISP-related"/>
</dbReference>
<dbReference type="PANTHER" id="PTHR10334">
    <property type="entry name" value="CYSTEINE-RICH SECRETORY PROTEIN-RELATED"/>
    <property type="match status" value="1"/>
</dbReference>
<evidence type="ECO:0000256" key="1">
    <source>
        <dbReference type="ARBA" id="ARBA00009923"/>
    </source>
</evidence>
<proteinExistence type="inferred from homology"/>
<evidence type="ECO:0000313" key="5">
    <source>
        <dbReference type="Proteomes" id="UP001176940"/>
    </source>
</evidence>
<evidence type="ECO:0000256" key="2">
    <source>
        <dbReference type="SAM" id="MobiDB-lite"/>
    </source>
</evidence>
<dbReference type="InterPro" id="IPR018244">
    <property type="entry name" value="Allrgn_V5/Tpx1_CS"/>
</dbReference>